<keyword evidence="6" id="KW-1185">Reference proteome</keyword>
<feature type="compositionally biased region" description="Low complexity" evidence="1">
    <location>
        <begin position="130"/>
        <end position="143"/>
    </location>
</feature>
<proteinExistence type="predicted"/>
<keyword evidence="2" id="KW-0812">Transmembrane</keyword>
<reference evidence="6" key="1">
    <citation type="submission" date="2016-10" db="EMBL/GenBank/DDBJ databases">
        <authorList>
            <person name="Wegmann U."/>
        </authorList>
    </citation>
    <scope>NUCLEOTIDE SEQUENCE [LARGE SCALE GENOMIC DNA]</scope>
</reference>
<dbReference type="SMART" id="SM00978">
    <property type="entry name" value="Tim44"/>
    <property type="match status" value="1"/>
</dbReference>
<gene>
    <name evidence="5" type="ORF">DESPIGER_1130</name>
</gene>
<protein>
    <recommendedName>
        <fullName evidence="4">Tim44-like domain-containing protein</fullName>
    </recommendedName>
</protein>
<dbReference type="AlphaFoldDB" id="A0A1K1LHP0"/>
<evidence type="ECO:0000313" key="5">
    <source>
        <dbReference type="EMBL" id="SFV72982.1"/>
    </source>
</evidence>
<feature type="compositionally biased region" description="Low complexity" evidence="1">
    <location>
        <begin position="53"/>
        <end position="70"/>
    </location>
</feature>
<dbReference type="Gene3D" id="3.10.450.240">
    <property type="match status" value="1"/>
</dbReference>
<keyword evidence="2" id="KW-1133">Transmembrane helix</keyword>
<feature type="compositionally biased region" description="Polar residues" evidence="1">
    <location>
        <begin position="38"/>
        <end position="52"/>
    </location>
</feature>
<dbReference type="PANTHER" id="PTHR41542:SF1">
    <property type="entry name" value="BLL5807 PROTEIN"/>
    <property type="match status" value="1"/>
</dbReference>
<feature type="domain" description="Tim44-like" evidence="4">
    <location>
        <begin position="168"/>
        <end position="298"/>
    </location>
</feature>
<dbReference type="PANTHER" id="PTHR41542">
    <property type="entry name" value="BLL5807 PROTEIN"/>
    <property type="match status" value="1"/>
</dbReference>
<dbReference type="Proteomes" id="UP000186323">
    <property type="component" value="Chromosome I"/>
</dbReference>
<feature type="transmembrane region" description="Helical" evidence="2">
    <location>
        <begin position="104"/>
        <end position="123"/>
    </location>
</feature>
<dbReference type="SUPFAM" id="SSF54427">
    <property type="entry name" value="NTF2-like"/>
    <property type="match status" value="1"/>
</dbReference>
<feature type="region of interest" description="Disordered" evidence="1">
    <location>
        <begin position="130"/>
        <end position="172"/>
    </location>
</feature>
<dbReference type="InterPro" id="IPR032710">
    <property type="entry name" value="NTF2-like_dom_sf"/>
</dbReference>
<keyword evidence="3" id="KW-0732">Signal</keyword>
<evidence type="ECO:0000313" key="6">
    <source>
        <dbReference type="Proteomes" id="UP000186323"/>
    </source>
</evidence>
<evidence type="ECO:0000256" key="1">
    <source>
        <dbReference type="SAM" id="MobiDB-lite"/>
    </source>
</evidence>
<feature type="transmembrane region" description="Helical" evidence="2">
    <location>
        <begin position="74"/>
        <end position="97"/>
    </location>
</feature>
<organism evidence="5 6">
    <name type="scientific">Desulfovibrio piger</name>
    <dbReference type="NCBI Taxonomy" id="901"/>
    <lineage>
        <taxon>Bacteria</taxon>
        <taxon>Pseudomonadati</taxon>
        <taxon>Thermodesulfobacteriota</taxon>
        <taxon>Desulfovibrionia</taxon>
        <taxon>Desulfovibrionales</taxon>
        <taxon>Desulfovibrionaceae</taxon>
        <taxon>Desulfovibrio</taxon>
    </lineage>
</organism>
<dbReference type="KEGG" id="dpg:DESPIGER_1130"/>
<feature type="region of interest" description="Disordered" evidence="1">
    <location>
        <begin position="32"/>
        <end position="70"/>
    </location>
</feature>
<dbReference type="Pfam" id="PF04280">
    <property type="entry name" value="Tim44"/>
    <property type="match status" value="1"/>
</dbReference>
<feature type="signal peptide" evidence="3">
    <location>
        <begin position="1"/>
        <end position="20"/>
    </location>
</feature>
<evidence type="ECO:0000256" key="2">
    <source>
        <dbReference type="SAM" id="Phobius"/>
    </source>
</evidence>
<evidence type="ECO:0000259" key="4">
    <source>
        <dbReference type="SMART" id="SM00978"/>
    </source>
</evidence>
<dbReference type="InterPro" id="IPR007379">
    <property type="entry name" value="Tim44-like_dom"/>
</dbReference>
<keyword evidence="2" id="KW-0472">Membrane</keyword>
<dbReference type="PROSITE" id="PS51257">
    <property type="entry name" value="PROKAR_LIPOPROTEIN"/>
    <property type="match status" value="1"/>
</dbReference>
<evidence type="ECO:0000256" key="3">
    <source>
        <dbReference type="SAM" id="SignalP"/>
    </source>
</evidence>
<dbReference type="RefSeq" id="WP_072334149.1">
    <property type="nucleotide sequence ID" value="NZ_CALJDE010000075.1"/>
</dbReference>
<name>A0A1K1LHP0_9BACT</name>
<feature type="compositionally biased region" description="Polar residues" evidence="1">
    <location>
        <begin position="150"/>
        <end position="172"/>
    </location>
</feature>
<sequence>MKIKAILTMLIMLGGACMYALPDTADAARLGGGRSFGSRPSMSQPAQAPSAMQRQSTQQRQQAAQAQQPQRKGFLGGMGGLLGGLLAGSLIGSLLFGGGFSGGGIMDILLLGILLFVGLKLFARARNKTAPAPAGAGTAPAGGMEPPLQRSDTAATGWDSLSSQGSTYNSQPEVVIPMPADFDAEEFLRGAKMAYNRLQAAWDNRDLNDIAQFASPAVMDAVRQQLAEETEPSKTEILLVNAQLLSVVNEDKEQRAQVYFDVLMRERPDQTTPSNVREIWHFVRELDGGTWKLDGIQQVA</sequence>
<accession>A0A1K1LHP0</accession>
<feature type="chain" id="PRO_5013357984" description="Tim44-like domain-containing protein" evidence="3">
    <location>
        <begin position="21"/>
        <end position="300"/>
    </location>
</feature>
<dbReference type="OrthoDB" id="5297955at2"/>
<dbReference type="EMBL" id="LT630450">
    <property type="protein sequence ID" value="SFV72982.1"/>
    <property type="molecule type" value="Genomic_DNA"/>
</dbReference>